<dbReference type="PANTHER" id="PTHR34719">
    <property type="entry name" value="NICKEL-RESPONSIVE REGULATOR"/>
    <property type="match status" value="1"/>
</dbReference>
<dbReference type="InterPro" id="IPR027271">
    <property type="entry name" value="Acetolactate_synth/TF_NikR_C"/>
</dbReference>
<evidence type="ECO:0000259" key="4">
    <source>
        <dbReference type="Pfam" id="PF08753"/>
    </source>
</evidence>
<protein>
    <submittedName>
        <fullName evidence="5">NikR family transcription regulator</fullName>
    </submittedName>
</protein>
<organism evidence="5 6">
    <name type="scientific">Natronomonas moolapensis (strain DSM 18674 / CECT 7526 / JCM 14361 / 8.8.11)</name>
    <dbReference type="NCBI Taxonomy" id="268739"/>
    <lineage>
        <taxon>Archaea</taxon>
        <taxon>Methanobacteriati</taxon>
        <taxon>Methanobacteriota</taxon>
        <taxon>Stenosarchaea group</taxon>
        <taxon>Halobacteria</taxon>
        <taxon>Halobacteriales</taxon>
        <taxon>Natronomonadaceae</taxon>
        <taxon>Natronomonas</taxon>
    </lineage>
</organism>
<feature type="domain" description="Transcription factor NikR nickel binding C-terminal" evidence="4">
    <location>
        <begin position="55"/>
        <end position="126"/>
    </location>
</feature>
<dbReference type="GO" id="GO:0006355">
    <property type="term" value="P:regulation of DNA-templated transcription"/>
    <property type="evidence" value="ECO:0007669"/>
    <property type="project" value="InterPro"/>
</dbReference>
<dbReference type="InterPro" id="IPR010985">
    <property type="entry name" value="Ribbon_hlx_hlx"/>
</dbReference>
<dbReference type="InterPro" id="IPR014864">
    <property type="entry name" value="TF_NikR_Ni-bd_C"/>
</dbReference>
<dbReference type="Proteomes" id="UP000011867">
    <property type="component" value="Chromosome"/>
</dbReference>
<evidence type="ECO:0000313" key="5">
    <source>
        <dbReference type="EMBL" id="CCQ36795.1"/>
    </source>
</evidence>
<evidence type="ECO:0000256" key="1">
    <source>
        <dbReference type="ARBA" id="ARBA00023015"/>
    </source>
</evidence>
<dbReference type="InterPro" id="IPR045865">
    <property type="entry name" value="ACT-like_dom_sf"/>
</dbReference>
<proteinExistence type="predicted"/>
<dbReference type="CDD" id="cd22231">
    <property type="entry name" value="RHH_NikR_HicB-like"/>
    <property type="match status" value="1"/>
</dbReference>
<dbReference type="AlphaFoldDB" id="M1XRC7"/>
<sequence>MPIVSSSMPERLRDGLDTFADEHGYTGRSEVIREACQSLLEEYQETDYEDRRVLATVTAVFGYDEPEIERRMMDIRHEFEVSVRSNSHNCLEKNAGCVETFVIEAKYNVVLEFIATVRGVDESVSVEYTAVPVNVMNVEAGEPFEKSAE</sequence>
<evidence type="ECO:0000256" key="3">
    <source>
        <dbReference type="ARBA" id="ARBA00023163"/>
    </source>
</evidence>
<keyword evidence="6" id="KW-1185">Reference proteome</keyword>
<dbReference type="HOGENOM" id="CLU_113319_0_0_2"/>
<dbReference type="STRING" id="268739.Nmlp_2638"/>
<dbReference type="InterPro" id="IPR013321">
    <property type="entry name" value="Arc_rbn_hlx_hlx"/>
</dbReference>
<dbReference type="GO" id="GO:0003677">
    <property type="term" value="F:DNA binding"/>
    <property type="evidence" value="ECO:0007669"/>
    <property type="project" value="TreeGrafter"/>
</dbReference>
<dbReference type="EMBL" id="HF582854">
    <property type="protein sequence ID" value="CCQ36795.1"/>
    <property type="molecule type" value="Genomic_DNA"/>
</dbReference>
<dbReference type="SUPFAM" id="SSF55021">
    <property type="entry name" value="ACT-like"/>
    <property type="match status" value="1"/>
</dbReference>
<accession>M1XRC7</accession>
<evidence type="ECO:0000256" key="2">
    <source>
        <dbReference type="ARBA" id="ARBA00023125"/>
    </source>
</evidence>
<keyword evidence="3" id="KW-0804">Transcription</keyword>
<reference evidence="5 6" key="1">
    <citation type="journal article" date="2013" name="Genome Announc.">
        <title>Genome of the haloarchaeon Natronomonas moolapensis, a neutrophilic member of a previously haloalkaliphilic genus.</title>
        <authorList>
            <person name="Dyall-Smith M.L."/>
            <person name="Pfeiffer F."/>
            <person name="Oberwinkler T."/>
            <person name="Klee K."/>
            <person name="Rampp M."/>
            <person name="Palm P."/>
            <person name="Gross K."/>
            <person name="Schuster S.C."/>
            <person name="Oesterhelt D."/>
        </authorList>
    </citation>
    <scope>NUCLEOTIDE SEQUENCE [LARGE SCALE GENOMIC DNA]</scope>
    <source>
        <strain evidence="6">DSM 18674 / JCM 14361 / 8.8.11</strain>
    </source>
</reference>
<gene>
    <name evidence="5" type="ordered locus">Nmlp_2638</name>
</gene>
<dbReference type="Gene3D" id="1.10.1220.10">
    <property type="entry name" value="Met repressor-like"/>
    <property type="match status" value="1"/>
</dbReference>
<dbReference type="SUPFAM" id="SSF47598">
    <property type="entry name" value="Ribbon-helix-helix"/>
    <property type="match status" value="1"/>
</dbReference>
<dbReference type="InterPro" id="IPR050192">
    <property type="entry name" value="CopG/NikR_regulator"/>
</dbReference>
<keyword evidence="2" id="KW-0238">DNA-binding</keyword>
<dbReference type="eggNOG" id="arCOG01008">
    <property type="taxonomic scope" value="Archaea"/>
</dbReference>
<dbReference type="Gene3D" id="3.30.70.1150">
    <property type="entry name" value="ACT-like. Chain A, domain 2"/>
    <property type="match status" value="1"/>
</dbReference>
<name>M1XRC7_NATM8</name>
<dbReference type="Pfam" id="PF08753">
    <property type="entry name" value="NikR_C"/>
    <property type="match status" value="1"/>
</dbReference>
<evidence type="ECO:0000313" key="6">
    <source>
        <dbReference type="Proteomes" id="UP000011867"/>
    </source>
</evidence>
<keyword evidence="1" id="KW-0805">Transcription regulation</keyword>
<dbReference type="PANTHER" id="PTHR34719:SF3">
    <property type="entry name" value="NICKEL-RESPONSIVE REGULATOR-RELATED"/>
    <property type="match status" value="1"/>
</dbReference>
<dbReference type="KEGG" id="nmo:Nmlp_2638"/>